<comment type="caution">
    <text evidence="10">The sequence shown here is derived from an EMBL/GenBank/DDBJ whole genome shotgun (WGS) entry which is preliminary data.</text>
</comment>
<protein>
    <recommendedName>
        <fullName evidence="9">Pycsar effector protein domain-containing protein</fullName>
    </recommendedName>
</protein>
<evidence type="ECO:0000256" key="6">
    <source>
        <dbReference type="ARBA" id="ARBA00023118"/>
    </source>
</evidence>
<dbReference type="STRING" id="1075402.AN216_23215"/>
<evidence type="ECO:0000256" key="5">
    <source>
        <dbReference type="ARBA" id="ARBA00022989"/>
    </source>
</evidence>
<evidence type="ECO:0000313" key="11">
    <source>
        <dbReference type="Proteomes" id="UP000176101"/>
    </source>
</evidence>
<evidence type="ECO:0000256" key="7">
    <source>
        <dbReference type="ARBA" id="ARBA00023136"/>
    </source>
</evidence>
<evidence type="ECO:0000256" key="2">
    <source>
        <dbReference type="ARBA" id="ARBA00022475"/>
    </source>
</evidence>
<dbReference type="OrthoDB" id="4240240at2"/>
<keyword evidence="2" id="KW-1003">Cell membrane</keyword>
<keyword evidence="6" id="KW-0051">Antiviral defense</keyword>
<dbReference type="Proteomes" id="UP000176101">
    <property type="component" value="Unassembled WGS sequence"/>
</dbReference>
<evidence type="ECO:0000256" key="3">
    <source>
        <dbReference type="ARBA" id="ARBA00022692"/>
    </source>
</evidence>
<dbReference type="AlphaFoldDB" id="A0A1E7JW55"/>
<evidence type="ECO:0000256" key="8">
    <source>
        <dbReference type="SAM" id="Phobius"/>
    </source>
</evidence>
<keyword evidence="5 8" id="KW-1133">Transmembrane helix</keyword>
<evidence type="ECO:0000256" key="1">
    <source>
        <dbReference type="ARBA" id="ARBA00004236"/>
    </source>
</evidence>
<feature type="transmembrane region" description="Helical" evidence="8">
    <location>
        <begin position="48"/>
        <end position="69"/>
    </location>
</feature>
<feature type="transmembrane region" description="Helical" evidence="8">
    <location>
        <begin position="143"/>
        <end position="163"/>
    </location>
</feature>
<reference evidence="10 11" key="1">
    <citation type="journal article" date="2016" name="Front. Microbiol.">
        <title>Comparative Genomics Analysis of Streptomyces Species Reveals Their Adaptation to the Marine Environment and Their Diversity at the Genomic Level.</title>
        <authorList>
            <person name="Tian X."/>
            <person name="Zhang Z."/>
            <person name="Yang T."/>
            <person name="Chen M."/>
            <person name="Li J."/>
            <person name="Chen F."/>
            <person name="Yang J."/>
            <person name="Li W."/>
            <person name="Zhang B."/>
            <person name="Zhang Z."/>
            <person name="Wu J."/>
            <person name="Zhang C."/>
            <person name="Long L."/>
            <person name="Xiao J."/>
        </authorList>
    </citation>
    <scope>NUCLEOTIDE SEQUENCE [LARGE SCALE GENOMIC DNA]</scope>
    <source>
        <strain evidence="10 11">SCSIO 02100</strain>
    </source>
</reference>
<feature type="transmembrane region" description="Helical" evidence="8">
    <location>
        <begin position="20"/>
        <end position="36"/>
    </location>
</feature>
<feature type="domain" description="Pycsar effector protein" evidence="9">
    <location>
        <begin position="2"/>
        <end position="160"/>
    </location>
</feature>
<dbReference type="GO" id="GO:0005886">
    <property type="term" value="C:plasma membrane"/>
    <property type="evidence" value="ECO:0007669"/>
    <property type="project" value="UniProtKB-SubCell"/>
</dbReference>
<dbReference type="GO" id="GO:0000166">
    <property type="term" value="F:nucleotide binding"/>
    <property type="evidence" value="ECO:0007669"/>
    <property type="project" value="UniProtKB-KW"/>
</dbReference>
<keyword evidence="7 8" id="KW-0472">Membrane</keyword>
<accession>A0A1E7JW55</accession>
<keyword evidence="11" id="KW-1185">Reference proteome</keyword>
<evidence type="ECO:0000259" key="9">
    <source>
        <dbReference type="Pfam" id="PF18967"/>
    </source>
</evidence>
<sequence length="166" mass="18128">MARELIAQNHLEIGRADGKATVLLATAGSLLALLLPRGPLGASSWHDLLWWTATVSTTVALLFLLLALLPRQGRPRRGRAQHGRAQRRRHVLAYYEDVVRAERRAELTAGLREGSADPRPRLARALADTSGIARTKNRWIRHAVRMLLPAIAVLGFALVTGSAGPD</sequence>
<organism evidence="10 11">
    <name type="scientific">Streptomyces oceani</name>
    <dbReference type="NCBI Taxonomy" id="1075402"/>
    <lineage>
        <taxon>Bacteria</taxon>
        <taxon>Bacillati</taxon>
        <taxon>Actinomycetota</taxon>
        <taxon>Actinomycetes</taxon>
        <taxon>Kitasatosporales</taxon>
        <taxon>Streptomycetaceae</taxon>
        <taxon>Streptomyces</taxon>
    </lineage>
</organism>
<keyword evidence="3 8" id="KW-0812">Transmembrane</keyword>
<dbReference type="GO" id="GO:0051607">
    <property type="term" value="P:defense response to virus"/>
    <property type="evidence" value="ECO:0007669"/>
    <property type="project" value="UniProtKB-KW"/>
</dbReference>
<keyword evidence="4" id="KW-0547">Nucleotide-binding</keyword>
<name>A0A1E7JW55_9ACTN</name>
<gene>
    <name evidence="10" type="ORF">AN216_23215</name>
</gene>
<dbReference type="Pfam" id="PF18967">
    <property type="entry name" value="PycTM"/>
    <property type="match status" value="1"/>
</dbReference>
<dbReference type="EMBL" id="LJGU01000150">
    <property type="protein sequence ID" value="OEU95753.1"/>
    <property type="molecule type" value="Genomic_DNA"/>
</dbReference>
<evidence type="ECO:0000256" key="4">
    <source>
        <dbReference type="ARBA" id="ARBA00022741"/>
    </source>
</evidence>
<dbReference type="RefSeq" id="WP_070198653.1">
    <property type="nucleotide sequence ID" value="NZ_LJGU01000150.1"/>
</dbReference>
<proteinExistence type="predicted"/>
<dbReference type="InterPro" id="IPR043760">
    <property type="entry name" value="PycTM_dom"/>
</dbReference>
<comment type="subcellular location">
    <subcellularLocation>
        <location evidence="1">Cell membrane</location>
    </subcellularLocation>
</comment>
<evidence type="ECO:0000313" key="10">
    <source>
        <dbReference type="EMBL" id="OEU95753.1"/>
    </source>
</evidence>